<evidence type="ECO:0000313" key="4">
    <source>
        <dbReference type="Proteomes" id="UP000185494"/>
    </source>
</evidence>
<reference evidence="3 4" key="1">
    <citation type="submission" date="2016-05" db="EMBL/GenBank/DDBJ databases">
        <title>Complete Genome and Methylome Analysis of Psychrotrophic Bacterial Isolates from Antarctic Lake Untersee.</title>
        <authorList>
            <person name="Fomenkov A."/>
            <person name="Akimov V.N."/>
            <person name="Vasilyeva L.V."/>
            <person name="Andersen D."/>
            <person name="Vincze T."/>
            <person name="Roberts R.J."/>
        </authorList>
    </citation>
    <scope>NUCLEOTIDE SEQUENCE [LARGE SCALE GENOMIC DNA]</scope>
    <source>
        <strain evidence="3 4">U14-5</strain>
    </source>
</reference>
<feature type="compositionally biased region" description="Low complexity" evidence="1">
    <location>
        <begin position="150"/>
        <end position="159"/>
    </location>
</feature>
<sequence length="192" mass="19900">MSTRFLSLSLSAVALSALALTAPAPARAQSAISEMQRAHGNPAAVPTVPGQNQIARQADQSDINDIHGFLTSARAAVARRQFGQANEFVERAESRILTRSLSATAPSASAANAEVLAQAGRPYEGPVVRALSQARAALMRRDARASLAALNEADAALSRPAPPPPGMRPMPPPPPGSMPPPPPGSMPPPPMR</sequence>
<feature type="compositionally biased region" description="Pro residues" evidence="1">
    <location>
        <begin position="160"/>
        <end position="192"/>
    </location>
</feature>
<dbReference type="RefSeq" id="WP_075799005.1">
    <property type="nucleotide sequence ID" value="NZ_CP015583.1"/>
</dbReference>
<gene>
    <name evidence="3" type="ORF">RGI145_15055</name>
</gene>
<evidence type="ECO:0000313" key="3">
    <source>
        <dbReference type="EMBL" id="APT58233.1"/>
    </source>
</evidence>
<organism evidence="3 4">
    <name type="scientific">Roseomonas gilardii</name>
    <dbReference type="NCBI Taxonomy" id="257708"/>
    <lineage>
        <taxon>Bacteria</taxon>
        <taxon>Pseudomonadati</taxon>
        <taxon>Pseudomonadota</taxon>
        <taxon>Alphaproteobacteria</taxon>
        <taxon>Acetobacterales</taxon>
        <taxon>Roseomonadaceae</taxon>
        <taxon>Roseomonas</taxon>
    </lineage>
</organism>
<accession>A0A1L7AHG7</accession>
<keyword evidence="2" id="KW-0732">Signal</keyword>
<protein>
    <submittedName>
        <fullName evidence="3">Uncharacterized protein</fullName>
    </submittedName>
</protein>
<feature type="region of interest" description="Disordered" evidence="1">
    <location>
        <begin position="150"/>
        <end position="192"/>
    </location>
</feature>
<feature type="chain" id="PRO_5012860391" evidence="2">
    <location>
        <begin position="29"/>
        <end position="192"/>
    </location>
</feature>
<proteinExistence type="predicted"/>
<evidence type="ECO:0000256" key="2">
    <source>
        <dbReference type="SAM" id="SignalP"/>
    </source>
</evidence>
<dbReference type="STRING" id="257708.RGI145_15055"/>
<name>A0A1L7AHG7_9PROT</name>
<dbReference type="KEGG" id="rgi:RGI145_15055"/>
<dbReference type="Proteomes" id="UP000185494">
    <property type="component" value="Chromosome 1"/>
</dbReference>
<dbReference type="EMBL" id="CP015583">
    <property type="protein sequence ID" value="APT58233.1"/>
    <property type="molecule type" value="Genomic_DNA"/>
</dbReference>
<feature type="signal peptide" evidence="2">
    <location>
        <begin position="1"/>
        <end position="28"/>
    </location>
</feature>
<dbReference type="AlphaFoldDB" id="A0A1L7AHG7"/>
<evidence type="ECO:0000256" key="1">
    <source>
        <dbReference type="SAM" id="MobiDB-lite"/>
    </source>
</evidence>